<dbReference type="OrthoDB" id="5198464at2"/>
<dbReference type="Proteomes" id="UP000006056">
    <property type="component" value="Chromosome"/>
</dbReference>
<protein>
    <submittedName>
        <fullName evidence="1">Uncharacterized protein</fullName>
    </submittedName>
</protein>
<name>I3ZCD7_TERRK</name>
<dbReference type="HOGENOM" id="CLU_1502770_0_0_0"/>
<dbReference type="RefSeq" id="WP_014784474.1">
    <property type="nucleotide sequence ID" value="NC_018014.1"/>
</dbReference>
<dbReference type="KEGG" id="trs:Terro_0565"/>
<dbReference type="EMBL" id="CP003379">
    <property type="protein sequence ID" value="AFL86905.1"/>
    <property type="molecule type" value="Genomic_DNA"/>
</dbReference>
<evidence type="ECO:0000313" key="2">
    <source>
        <dbReference type="Proteomes" id="UP000006056"/>
    </source>
</evidence>
<keyword evidence="2" id="KW-1185">Reference proteome</keyword>
<dbReference type="STRING" id="926566.Terro_0565"/>
<evidence type="ECO:0000313" key="1">
    <source>
        <dbReference type="EMBL" id="AFL86905.1"/>
    </source>
</evidence>
<dbReference type="AlphaFoldDB" id="I3ZCD7"/>
<sequence length="179" mass="20108">MQAFPDAHAGAKFWLDVADKAIKALAVVVGAGWTYLNYRRGRTFERRLELEVTGELFERSGGHYLSMICRLKNVGLTAVPLQERGTACMVFALTGTEMRPDEPVDIYEVFKEHAWIEPGELITHQELVPLPFFSRELVGIELQMRVVSPGIEWNARCVVKVADVSEEVSLPVRPAEVHS</sequence>
<reference evidence="1 2" key="1">
    <citation type="submission" date="2012-06" db="EMBL/GenBank/DDBJ databases">
        <title>Complete genome of Terriglobus roseus DSM 18391.</title>
        <authorList>
            <consortium name="US DOE Joint Genome Institute (JGI-PGF)"/>
            <person name="Lucas S."/>
            <person name="Copeland A."/>
            <person name="Lapidus A."/>
            <person name="Glavina del Rio T."/>
            <person name="Dalin E."/>
            <person name="Tice H."/>
            <person name="Bruce D."/>
            <person name="Goodwin L."/>
            <person name="Pitluck S."/>
            <person name="Peters L."/>
            <person name="Mikhailova N."/>
            <person name="Munk A.C.C."/>
            <person name="Kyrpides N."/>
            <person name="Mavromatis K."/>
            <person name="Ivanova N."/>
            <person name="Brettin T."/>
            <person name="Detter J.C."/>
            <person name="Han C."/>
            <person name="Larimer F."/>
            <person name="Land M."/>
            <person name="Hauser L."/>
            <person name="Markowitz V."/>
            <person name="Cheng J.-F."/>
            <person name="Hugenholtz P."/>
            <person name="Woyke T."/>
            <person name="Wu D."/>
            <person name="Brambilla E."/>
            <person name="Klenk H.-P."/>
            <person name="Eisen J.A."/>
        </authorList>
    </citation>
    <scope>NUCLEOTIDE SEQUENCE [LARGE SCALE GENOMIC DNA]</scope>
    <source>
        <strain evidence="2">DSM 18391 / NRRL B-41598 / KBS 63</strain>
    </source>
</reference>
<accession>I3ZCD7</accession>
<proteinExistence type="predicted"/>
<gene>
    <name evidence="1" type="ordered locus">Terro_0565</name>
</gene>
<organism evidence="1 2">
    <name type="scientific">Terriglobus roseus (strain DSM 18391 / NRRL B-41598 / KBS 63)</name>
    <dbReference type="NCBI Taxonomy" id="926566"/>
    <lineage>
        <taxon>Bacteria</taxon>
        <taxon>Pseudomonadati</taxon>
        <taxon>Acidobacteriota</taxon>
        <taxon>Terriglobia</taxon>
        <taxon>Terriglobales</taxon>
        <taxon>Acidobacteriaceae</taxon>
        <taxon>Terriglobus</taxon>
    </lineage>
</organism>